<dbReference type="Proteomes" id="UP001515480">
    <property type="component" value="Unassembled WGS sequence"/>
</dbReference>
<evidence type="ECO:0000313" key="3">
    <source>
        <dbReference type="Proteomes" id="UP001515480"/>
    </source>
</evidence>
<feature type="compositionally biased region" description="Basic residues" evidence="1">
    <location>
        <begin position="7"/>
        <end position="16"/>
    </location>
</feature>
<dbReference type="SUPFAM" id="SSF53335">
    <property type="entry name" value="S-adenosyl-L-methionine-dependent methyltransferases"/>
    <property type="match status" value="1"/>
</dbReference>
<dbReference type="InterPro" id="IPR029063">
    <property type="entry name" value="SAM-dependent_MTases_sf"/>
</dbReference>
<evidence type="ECO:0000313" key="2">
    <source>
        <dbReference type="EMBL" id="KAL1503718.1"/>
    </source>
</evidence>
<protein>
    <submittedName>
        <fullName evidence="2">Uncharacterized protein</fullName>
    </submittedName>
</protein>
<comment type="caution">
    <text evidence="2">The sequence shown here is derived from an EMBL/GenBank/DDBJ whole genome shotgun (WGS) entry which is preliminary data.</text>
</comment>
<sequence length="491" mass="53470">MSPPRNTHPRPRRHGGGRSTSYTARREARGTQRQHAAEWSDAASRAVFAALHEGCARVGVAICCYTEGVLREAADEPDLFASRECRGLCAADRALVSDILLCHSRRLAEAKTRDTRVRRVRAFLKPLRERARARGPVEWLDVAPRTPPPLGTFHQWLAARPEEERRRELREGEPTHAALSAWPRWRQEVWGVVCYERAAARLLAAHGGAAPTEETVRSLVRTDYLPQAVGSEEDHYVLLGPHGELRYMTVEEVARGFGVPRGSPLMATLVAPDLLTAAEAVSCLGESVHVGVARLLVRALVARGLLAPGATYGSAYAGLDGFGAAMEEELGGAWRYAFASERAPHVRRALLHTWARRGLAAPRCHDDAAGHAATHEAAVDLWSLTPSLCERRGASLSEVWASLGYARAAAPRVILVENAAEPEVSEPLTGLLQRLAGYKVASATLDPRTSVGAPMARERRFWVLTRASDSPPHAIAGSTSTHSIVVKEEPH</sequence>
<accession>A0AB34IQ76</accession>
<reference evidence="2 3" key="1">
    <citation type="journal article" date="2024" name="Science">
        <title>Giant polyketide synthase enzymes in the biosynthesis of giant marine polyether toxins.</title>
        <authorList>
            <person name="Fallon T.R."/>
            <person name="Shende V.V."/>
            <person name="Wierzbicki I.H."/>
            <person name="Pendleton A.L."/>
            <person name="Watervoot N.F."/>
            <person name="Auber R.P."/>
            <person name="Gonzalez D.J."/>
            <person name="Wisecaver J.H."/>
            <person name="Moore B.S."/>
        </authorList>
    </citation>
    <scope>NUCLEOTIDE SEQUENCE [LARGE SCALE GENOMIC DNA]</scope>
    <source>
        <strain evidence="2 3">12B1</strain>
    </source>
</reference>
<organism evidence="2 3">
    <name type="scientific">Prymnesium parvum</name>
    <name type="common">Toxic golden alga</name>
    <dbReference type="NCBI Taxonomy" id="97485"/>
    <lineage>
        <taxon>Eukaryota</taxon>
        <taxon>Haptista</taxon>
        <taxon>Haptophyta</taxon>
        <taxon>Prymnesiophyceae</taxon>
        <taxon>Prymnesiales</taxon>
        <taxon>Prymnesiaceae</taxon>
        <taxon>Prymnesium</taxon>
    </lineage>
</organism>
<feature type="compositionally biased region" description="Basic and acidic residues" evidence="1">
    <location>
        <begin position="24"/>
        <end position="36"/>
    </location>
</feature>
<name>A0AB34IQ76_PRYPA</name>
<dbReference type="Gene3D" id="3.40.50.150">
    <property type="entry name" value="Vaccinia Virus protein VP39"/>
    <property type="match status" value="1"/>
</dbReference>
<dbReference type="EMBL" id="JBGBPQ010000021">
    <property type="protein sequence ID" value="KAL1503718.1"/>
    <property type="molecule type" value="Genomic_DNA"/>
</dbReference>
<feature type="region of interest" description="Disordered" evidence="1">
    <location>
        <begin position="1"/>
        <end position="36"/>
    </location>
</feature>
<keyword evidence="3" id="KW-1185">Reference proteome</keyword>
<dbReference type="AlphaFoldDB" id="A0AB34IQ76"/>
<proteinExistence type="predicted"/>
<gene>
    <name evidence="2" type="ORF">AB1Y20_012190</name>
</gene>
<evidence type="ECO:0000256" key="1">
    <source>
        <dbReference type="SAM" id="MobiDB-lite"/>
    </source>
</evidence>